<organism evidence="3">
    <name type="scientific">Tanacetum cinerariifolium</name>
    <name type="common">Dalmatian daisy</name>
    <name type="synonym">Chrysanthemum cinerariifolium</name>
    <dbReference type="NCBI Taxonomy" id="118510"/>
    <lineage>
        <taxon>Eukaryota</taxon>
        <taxon>Viridiplantae</taxon>
        <taxon>Streptophyta</taxon>
        <taxon>Embryophyta</taxon>
        <taxon>Tracheophyta</taxon>
        <taxon>Spermatophyta</taxon>
        <taxon>Magnoliopsida</taxon>
        <taxon>eudicotyledons</taxon>
        <taxon>Gunneridae</taxon>
        <taxon>Pentapetalae</taxon>
        <taxon>asterids</taxon>
        <taxon>campanulids</taxon>
        <taxon>Asterales</taxon>
        <taxon>Asteraceae</taxon>
        <taxon>Asteroideae</taxon>
        <taxon>Anthemideae</taxon>
        <taxon>Anthemidinae</taxon>
        <taxon>Tanacetum</taxon>
    </lineage>
</organism>
<feature type="compositionally biased region" description="Basic and acidic residues" evidence="1">
    <location>
        <begin position="377"/>
        <end position="389"/>
    </location>
</feature>
<dbReference type="PANTHER" id="PTHR48475">
    <property type="entry name" value="RIBONUCLEASE H"/>
    <property type="match status" value="1"/>
</dbReference>
<keyword evidence="3" id="KW-0548">Nucleotidyltransferase</keyword>
<comment type="caution">
    <text evidence="3">The sequence shown here is derived from an EMBL/GenBank/DDBJ whole genome shotgun (WGS) entry which is preliminary data.</text>
</comment>
<feature type="region of interest" description="Disordered" evidence="1">
    <location>
        <begin position="1"/>
        <end position="24"/>
    </location>
</feature>
<dbReference type="Gene3D" id="3.10.10.10">
    <property type="entry name" value="HIV Type 1 Reverse Transcriptase, subunit A, domain 1"/>
    <property type="match status" value="1"/>
</dbReference>
<dbReference type="InterPro" id="IPR012337">
    <property type="entry name" value="RNaseH-like_sf"/>
</dbReference>
<reference evidence="3" key="1">
    <citation type="journal article" date="2019" name="Sci. Rep.">
        <title>Draft genome of Tanacetum cinerariifolium, the natural source of mosquito coil.</title>
        <authorList>
            <person name="Yamashiro T."/>
            <person name="Shiraishi A."/>
            <person name="Satake H."/>
            <person name="Nakayama K."/>
        </authorList>
    </citation>
    <scope>NUCLEOTIDE SEQUENCE</scope>
</reference>
<dbReference type="GO" id="GO:0015074">
    <property type="term" value="P:DNA integration"/>
    <property type="evidence" value="ECO:0007669"/>
    <property type="project" value="InterPro"/>
</dbReference>
<dbReference type="Gene3D" id="3.30.70.270">
    <property type="match status" value="1"/>
</dbReference>
<dbReference type="InterPro" id="IPR043502">
    <property type="entry name" value="DNA/RNA_pol_sf"/>
</dbReference>
<evidence type="ECO:0000313" key="3">
    <source>
        <dbReference type="EMBL" id="GEU75209.1"/>
    </source>
</evidence>
<dbReference type="AlphaFoldDB" id="A0A6L2MPC6"/>
<dbReference type="SUPFAM" id="SSF53098">
    <property type="entry name" value="Ribonuclease H-like"/>
    <property type="match status" value="2"/>
</dbReference>
<dbReference type="InterPro" id="IPR043128">
    <property type="entry name" value="Rev_trsase/Diguanyl_cyclase"/>
</dbReference>
<evidence type="ECO:0000256" key="1">
    <source>
        <dbReference type="SAM" id="MobiDB-lite"/>
    </source>
</evidence>
<dbReference type="GO" id="GO:0003676">
    <property type="term" value="F:nucleic acid binding"/>
    <property type="evidence" value="ECO:0007669"/>
    <property type="project" value="InterPro"/>
</dbReference>
<feature type="domain" description="Integrase catalytic" evidence="2">
    <location>
        <begin position="671"/>
        <end position="762"/>
    </location>
</feature>
<accession>A0A6L2MPC6</accession>
<feature type="compositionally biased region" description="Basic and acidic residues" evidence="1">
    <location>
        <begin position="1"/>
        <end position="16"/>
    </location>
</feature>
<dbReference type="GO" id="GO:0003964">
    <property type="term" value="F:RNA-directed DNA polymerase activity"/>
    <property type="evidence" value="ECO:0007669"/>
    <property type="project" value="UniProtKB-KW"/>
</dbReference>
<protein>
    <submittedName>
        <fullName evidence="3">Reverse transcriptase domain-containing protein</fullName>
    </submittedName>
</protein>
<sequence>MRCGKESRLSSGERRLPTPPKSLDLLGGKRVLVKPAGQRTRMGPEIEVIEEEKEEAWGTYSPYARRKGFTPLTKTPKENLPMDNVNFPPPPPMVGTLEKQNMNKFCDYHQDRGHNMNDCYHLKKQIEEAVALGRLAHLVKNIRKSGQKIKAQPKENRRLSTCCSRDRININSFRGFDLSRYYKDDSCWSADLKSKTTEDIISNRSFMEVLVLNHYVLVKKVFYQTRSRLRESQNPLVGFSREVNYPLGVIDLEVTMGEYGRTRIVIMKFVVVKSMSSYNALLGRTEIRSLGAIASTINSMIKFPTSNGIANITTTRETLRECRQIEEAQALSWNARITDPSPMQTSSEVINPRCLLAPVETCSWRPGKEPMQLDDVEERRQPDKGKKLTKSSVEEKILVNDNYPEQLVTIGGDMTGISWAIMEHSLDTYPHIKPKVQKKRSLALDRRNVMTTKDEEKTTFHTKERVFCYMKMHFGLKNARATYQRLVDSAFKEQIGVNLEAYVDDMAAEVAFLEMKKLVSKLPTLTTTKKGETLMMYLVMANDTVSTVLLTERDGRQMHIHYVIQSLQGEETNYALMEKLALALVHATRIFKCKGKYYSWPNGMELYTDGASNNGGSGVGLILRALDDVKYSCVLCLNFSNSNNEAEYEALLVGLRIATKILPKADMISITSTWPFMKWGIDTVRPLSKGPGRVKYLIMATDYFTKWMEAKPLATITDKQVVNFTWDNIVCRFGIQATIITDNETYFVNDPFKKWDEISRSS</sequence>
<dbReference type="PANTHER" id="PTHR48475:SF2">
    <property type="entry name" value="RIBONUCLEASE H"/>
    <property type="match status" value="1"/>
</dbReference>
<dbReference type="PROSITE" id="PS50994">
    <property type="entry name" value="INTEGRASE"/>
    <property type="match status" value="1"/>
</dbReference>
<dbReference type="InterPro" id="IPR036397">
    <property type="entry name" value="RNaseH_sf"/>
</dbReference>
<dbReference type="Gene3D" id="3.30.420.10">
    <property type="entry name" value="Ribonuclease H-like superfamily/Ribonuclease H"/>
    <property type="match status" value="2"/>
</dbReference>
<name>A0A6L2MPC6_TANCI</name>
<gene>
    <name evidence="3" type="ORF">Tci_047187</name>
</gene>
<dbReference type="SUPFAM" id="SSF56672">
    <property type="entry name" value="DNA/RNA polymerases"/>
    <property type="match status" value="1"/>
</dbReference>
<keyword evidence="3" id="KW-0695">RNA-directed DNA polymerase</keyword>
<proteinExistence type="predicted"/>
<dbReference type="EMBL" id="BKCJ010007038">
    <property type="protein sequence ID" value="GEU75209.1"/>
    <property type="molecule type" value="Genomic_DNA"/>
</dbReference>
<evidence type="ECO:0000259" key="2">
    <source>
        <dbReference type="PROSITE" id="PS50994"/>
    </source>
</evidence>
<keyword evidence="3" id="KW-0808">Transferase</keyword>
<dbReference type="InterPro" id="IPR001584">
    <property type="entry name" value="Integrase_cat-core"/>
</dbReference>
<feature type="region of interest" description="Disordered" evidence="1">
    <location>
        <begin position="367"/>
        <end position="389"/>
    </location>
</feature>